<keyword evidence="5 7" id="KW-1133">Transmembrane helix</keyword>
<evidence type="ECO:0000256" key="4">
    <source>
        <dbReference type="ARBA" id="ARBA00022840"/>
    </source>
</evidence>
<evidence type="ECO:0000313" key="10">
    <source>
        <dbReference type="Proteomes" id="UP000011083"/>
    </source>
</evidence>
<feature type="transmembrane region" description="Helical" evidence="7">
    <location>
        <begin position="58"/>
        <end position="77"/>
    </location>
</feature>
<dbReference type="GO" id="GO:0016020">
    <property type="term" value="C:membrane"/>
    <property type="evidence" value="ECO:0007669"/>
    <property type="project" value="InterPro"/>
</dbReference>
<sequence length="179" mass="20728">MTDLFDIAPRDNPVALERKLKHEWMRRKHMSESYWMLIRAIWAIVWVDYSFVCLCSLIASLCEVALPIVFSWIIVFVSAKDAEWWEGLMYVLLVLCILAARVVFRARWYYASVRVGMNISSMLQAMVYRKSLRLQRVSKGNATNLMNVDSATAGKVAWFVHRAVSQPPQFICTSQLSRT</sequence>
<dbReference type="KEGG" id="acan:ACA1_210550"/>
<dbReference type="VEuPathDB" id="AmoebaDB:ACA1_210550"/>
<evidence type="ECO:0000256" key="7">
    <source>
        <dbReference type="SAM" id="Phobius"/>
    </source>
</evidence>
<feature type="transmembrane region" description="Helical" evidence="7">
    <location>
        <begin position="84"/>
        <end position="102"/>
    </location>
</feature>
<evidence type="ECO:0000256" key="2">
    <source>
        <dbReference type="ARBA" id="ARBA00022692"/>
    </source>
</evidence>
<keyword evidence="2 7" id="KW-0812">Transmembrane</keyword>
<reference evidence="9 10" key="1">
    <citation type="journal article" date="2013" name="Genome Biol.">
        <title>Genome of Acanthamoeba castellanii highlights extensive lateral gene transfer and early evolution of tyrosine kinase signaling.</title>
        <authorList>
            <person name="Clarke M."/>
            <person name="Lohan A.J."/>
            <person name="Liu B."/>
            <person name="Lagkouvardos I."/>
            <person name="Roy S."/>
            <person name="Zafar N."/>
            <person name="Bertelli C."/>
            <person name="Schilde C."/>
            <person name="Kianianmomeni A."/>
            <person name="Burglin T.R."/>
            <person name="Frech C."/>
            <person name="Turcotte B."/>
            <person name="Kopec K.O."/>
            <person name="Synnott J.M."/>
            <person name="Choo C."/>
            <person name="Paponov I."/>
            <person name="Finkler A."/>
            <person name="Soon Heng Tan C."/>
            <person name="Hutchins A.P."/>
            <person name="Weinmeier T."/>
            <person name="Rattei T."/>
            <person name="Chu J.S."/>
            <person name="Gimenez G."/>
            <person name="Irimia M."/>
            <person name="Rigden D.J."/>
            <person name="Fitzpatrick D.A."/>
            <person name="Lorenzo-Morales J."/>
            <person name="Bateman A."/>
            <person name="Chiu C.H."/>
            <person name="Tang P."/>
            <person name="Hegemann P."/>
            <person name="Fromm H."/>
            <person name="Raoult D."/>
            <person name="Greub G."/>
            <person name="Miranda-Saavedra D."/>
            <person name="Chen N."/>
            <person name="Nash P."/>
            <person name="Ginger M.L."/>
            <person name="Horn M."/>
            <person name="Schaap P."/>
            <person name="Caler L."/>
            <person name="Loftus B."/>
        </authorList>
    </citation>
    <scope>NUCLEOTIDE SEQUENCE [LARGE SCALE GENOMIC DNA]</scope>
    <source>
        <strain evidence="9 10">Neff</strain>
    </source>
</reference>
<keyword evidence="1" id="KW-0813">Transport</keyword>
<dbReference type="InterPro" id="IPR050173">
    <property type="entry name" value="ABC_transporter_C-like"/>
</dbReference>
<evidence type="ECO:0000313" key="9">
    <source>
        <dbReference type="EMBL" id="ELR14983.1"/>
    </source>
</evidence>
<evidence type="ECO:0000256" key="3">
    <source>
        <dbReference type="ARBA" id="ARBA00022741"/>
    </source>
</evidence>
<gene>
    <name evidence="9" type="ORF">ACA1_210550</name>
</gene>
<dbReference type="GO" id="GO:0005524">
    <property type="term" value="F:ATP binding"/>
    <property type="evidence" value="ECO:0007669"/>
    <property type="project" value="UniProtKB-KW"/>
</dbReference>
<dbReference type="PANTHER" id="PTHR24223">
    <property type="entry name" value="ATP-BINDING CASSETTE SUB-FAMILY C"/>
    <property type="match status" value="1"/>
</dbReference>
<dbReference type="Pfam" id="PF00664">
    <property type="entry name" value="ABC_membrane"/>
    <property type="match status" value="1"/>
</dbReference>
<dbReference type="GeneID" id="14915702"/>
<evidence type="ECO:0000259" key="8">
    <source>
        <dbReference type="PROSITE" id="PS50929"/>
    </source>
</evidence>
<evidence type="ECO:0000256" key="5">
    <source>
        <dbReference type="ARBA" id="ARBA00022989"/>
    </source>
</evidence>
<proteinExistence type="predicted"/>
<evidence type="ECO:0000256" key="1">
    <source>
        <dbReference type="ARBA" id="ARBA00022448"/>
    </source>
</evidence>
<feature type="domain" description="ABC transmembrane type-1" evidence="8">
    <location>
        <begin position="51"/>
        <end position="173"/>
    </location>
</feature>
<keyword evidence="4" id="KW-0067">ATP-binding</keyword>
<evidence type="ECO:0000256" key="6">
    <source>
        <dbReference type="ARBA" id="ARBA00023136"/>
    </source>
</evidence>
<dbReference type="Proteomes" id="UP000011083">
    <property type="component" value="Unassembled WGS sequence"/>
</dbReference>
<dbReference type="EMBL" id="KB008036">
    <property type="protein sequence ID" value="ELR14983.1"/>
    <property type="molecule type" value="Genomic_DNA"/>
</dbReference>
<keyword evidence="6 7" id="KW-0472">Membrane</keyword>
<keyword evidence="10" id="KW-1185">Reference proteome</keyword>
<dbReference type="RefSeq" id="XP_004336996.1">
    <property type="nucleotide sequence ID" value="XM_004336948.1"/>
</dbReference>
<dbReference type="STRING" id="1257118.L8GQQ5"/>
<dbReference type="InterPro" id="IPR011527">
    <property type="entry name" value="ABC1_TM_dom"/>
</dbReference>
<dbReference type="OrthoDB" id="6500128at2759"/>
<accession>L8GQQ5</accession>
<dbReference type="PROSITE" id="PS50929">
    <property type="entry name" value="ABC_TM1F"/>
    <property type="match status" value="1"/>
</dbReference>
<dbReference type="GO" id="GO:0140359">
    <property type="term" value="F:ABC-type transporter activity"/>
    <property type="evidence" value="ECO:0007669"/>
    <property type="project" value="InterPro"/>
</dbReference>
<dbReference type="Gene3D" id="1.20.1560.10">
    <property type="entry name" value="ABC transporter type 1, transmembrane domain"/>
    <property type="match status" value="1"/>
</dbReference>
<keyword evidence="3" id="KW-0547">Nucleotide-binding</keyword>
<protein>
    <recommendedName>
        <fullName evidence="8">ABC transmembrane type-1 domain-containing protein</fullName>
    </recommendedName>
</protein>
<name>L8GQQ5_ACACF</name>
<dbReference type="SUPFAM" id="SSF90123">
    <property type="entry name" value="ABC transporter transmembrane region"/>
    <property type="match status" value="1"/>
</dbReference>
<organism evidence="9 10">
    <name type="scientific">Acanthamoeba castellanii (strain ATCC 30010 / Neff)</name>
    <dbReference type="NCBI Taxonomy" id="1257118"/>
    <lineage>
        <taxon>Eukaryota</taxon>
        <taxon>Amoebozoa</taxon>
        <taxon>Discosea</taxon>
        <taxon>Longamoebia</taxon>
        <taxon>Centramoebida</taxon>
        <taxon>Acanthamoebidae</taxon>
        <taxon>Acanthamoeba</taxon>
    </lineage>
</organism>
<dbReference type="AlphaFoldDB" id="L8GQQ5"/>
<dbReference type="InterPro" id="IPR036640">
    <property type="entry name" value="ABC1_TM_sf"/>
</dbReference>